<evidence type="ECO:0000313" key="2">
    <source>
        <dbReference type="EMBL" id="GIL80048.1"/>
    </source>
</evidence>
<protein>
    <submittedName>
        <fullName evidence="2">Uncharacterized protein</fullName>
    </submittedName>
</protein>
<accession>A0A8J4CCF1</accession>
<name>A0A8J4CCF1_9CHLO</name>
<dbReference type="Proteomes" id="UP000747110">
    <property type="component" value="Unassembled WGS sequence"/>
</dbReference>
<dbReference type="EMBL" id="BNCP01000017">
    <property type="protein sequence ID" value="GIL80048.1"/>
    <property type="molecule type" value="Genomic_DNA"/>
</dbReference>
<feature type="compositionally biased region" description="Gly residues" evidence="1">
    <location>
        <begin position="29"/>
        <end position="44"/>
    </location>
</feature>
<evidence type="ECO:0000256" key="1">
    <source>
        <dbReference type="SAM" id="MobiDB-lite"/>
    </source>
</evidence>
<sequence>MSMQVREPGPSFHHAGGRAVQLPLRAGGECRGGPRGAVRGGGRAGAYLDLEAPAVRNSRGGRSASSRRDVGRRSSSRGSQPRSAGGGGGGARGAEERFAFRRAVSRLLEMQSPQYILEALRMRQQQNRIQKQFQNGIQI</sequence>
<proteinExistence type="predicted"/>
<organism evidence="2 3">
    <name type="scientific">Volvox reticuliferus</name>
    <dbReference type="NCBI Taxonomy" id="1737510"/>
    <lineage>
        <taxon>Eukaryota</taxon>
        <taxon>Viridiplantae</taxon>
        <taxon>Chlorophyta</taxon>
        <taxon>core chlorophytes</taxon>
        <taxon>Chlorophyceae</taxon>
        <taxon>CS clade</taxon>
        <taxon>Chlamydomonadales</taxon>
        <taxon>Volvocaceae</taxon>
        <taxon>Volvox</taxon>
    </lineage>
</organism>
<evidence type="ECO:0000313" key="3">
    <source>
        <dbReference type="Proteomes" id="UP000747110"/>
    </source>
</evidence>
<feature type="region of interest" description="Disordered" evidence="1">
    <location>
        <begin position="1"/>
        <end position="94"/>
    </location>
</feature>
<dbReference type="AlphaFoldDB" id="A0A8J4CCF1"/>
<gene>
    <name evidence="2" type="ORF">Vretifemale_9250</name>
</gene>
<keyword evidence="3" id="KW-1185">Reference proteome</keyword>
<reference evidence="2" key="1">
    <citation type="journal article" date="2021" name="Proc. Natl. Acad. Sci. U.S.A.">
        <title>Three genomes in the algal genus Volvox reveal the fate of a haploid sex-determining region after a transition to homothallism.</title>
        <authorList>
            <person name="Yamamoto K."/>
            <person name="Hamaji T."/>
            <person name="Kawai-Toyooka H."/>
            <person name="Matsuzaki R."/>
            <person name="Takahashi F."/>
            <person name="Nishimura Y."/>
            <person name="Kawachi M."/>
            <person name="Noguchi H."/>
            <person name="Minakuchi Y."/>
            <person name="Umen J.G."/>
            <person name="Toyoda A."/>
            <person name="Nozaki H."/>
        </authorList>
    </citation>
    <scope>NUCLEOTIDE SEQUENCE</scope>
    <source>
        <strain evidence="2">NIES-3786</strain>
    </source>
</reference>
<comment type="caution">
    <text evidence="2">The sequence shown here is derived from an EMBL/GenBank/DDBJ whole genome shotgun (WGS) entry which is preliminary data.</text>
</comment>
<dbReference type="OrthoDB" id="548867at2759"/>